<sequence length="263" mass="29750">MNKMNGLSRPENLDLDLLRTFVRIAEMGSFTRAGEMVGRTQSAVSMQMRRLETMTGKPLLLRGKGGVVRLTADGQHILSYAQEILELNDSILAAFRGQTPRPRIVLDQDPLPAKAQREAFTAQIMVTLLTNDKFCEANALIMRHVENKTVVEPQNINERDDDLIMSLLSMLEYISINFLSNAMDRTIILRQRQSGLLRTYEVLQNYIAHKREAWGRPNAYRSFEEVIKSHILTGSALQNFATNATDPIPDFPARMAAMDMRAP</sequence>
<dbReference type="SUPFAM" id="SSF46785">
    <property type="entry name" value="Winged helix' DNA-binding domain"/>
    <property type="match status" value="1"/>
</dbReference>
<name>A0A964E2N7_9PROT</name>
<dbReference type="InterPro" id="IPR000847">
    <property type="entry name" value="LysR_HTH_N"/>
</dbReference>
<evidence type="ECO:0000256" key="4">
    <source>
        <dbReference type="ARBA" id="ARBA00023163"/>
    </source>
</evidence>
<accession>A0A964E2N7</accession>
<reference evidence="6 7" key="1">
    <citation type="journal article" date="2021" name="Microorganisms">
        <title>Acidisoma silvae sp. nov. and Acidisomacellulosilytica sp. nov., Two Acidophilic Bacteria Isolated from Decaying Wood, Hydrolyzing Cellulose and Producing Poly-3-hydroxybutyrate.</title>
        <authorList>
            <person name="Mieszkin S."/>
            <person name="Pouder E."/>
            <person name="Uroz S."/>
            <person name="Simon-Colin C."/>
            <person name="Alain K."/>
        </authorList>
    </citation>
    <scope>NUCLEOTIDE SEQUENCE [LARGE SCALE GENOMIC DNA]</scope>
    <source>
        <strain evidence="6 7">HW T5.17</strain>
    </source>
</reference>
<evidence type="ECO:0000256" key="3">
    <source>
        <dbReference type="ARBA" id="ARBA00023125"/>
    </source>
</evidence>
<proteinExistence type="inferred from homology"/>
<dbReference type="EMBL" id="JAESVA010000002">
    <property type="protein sequence ID" value="MCB8879601.1"/>
    <property type="molecule type" value="Genomic_DNA"/>
</dbReference>
<dbReference type="InterPro" id="IPR050176">
    <property type="entry name" value="LTTR"/>
</dbReference>
<dbReference type="PANTHER" id="PTHR30579:SF7">
    <property type="entry name" value="HTH-TYPE TRANSCRIPTIONAL REGULATOR LRHA-RELATED"/>
    <property type="match status" value="1"/>
</dbReference>
<dbReference type="GO" id="GO:0003700">
    <property type="term" value="F:DNA-binding transcription factor activity"/>
    <property type="evidence" value="ECO:0007669"/>
    <property type="project" value="InterPro"/>
</dbReference>
<dbReference type="PRINTS" id="PR00039">
    <property type="entry name" value="HTHLYSR"/>
</dbReference>
<dbReference type="Pfam" id="PF00126">
    <property type="entry name" value="HTH_1"/>
    <property type="match status" value="1"/>
</dbReference>
<keyword evidence="4" id="KW-0804">Transcription</keyword>
<evidence type="ECO:0000259" key="5">
    <source>
        <dbReference type="PROSITE" id="PS50931"/>
    </source>
</evidence>
<keyword evidence="7" id="KW-1185">Reference proteome</keyword>
<comment type="caution">
    <text evidence="6">The sequence shown here is derived from an EMBL/GenBank/DDBJ whole genome shotgun (WGS) entry which is preliminary data.</text>
</comment>
<dbReference type="Gene3D" id="1.10.10.10">
    <property type="entry name" value="Winged helix-like DNA-binding domain superfamily/Winged helix DNA-binding domain"/>
    <property type="match status" value="1"/>
</dbReference>
<evidence type="ECO:0000313" key="6">
    <source>
        <dbReference type="EMBL" id="MCB8879601.1"/>
    </source>
</evidence>
<dbReference type="InterPro" id="IPR031876">
    <property type="entry name" value="DUF4760"/>
</dbReference>
<keyword evidence="2" id="KW-0805">Transcription regulation</keyword>
<evidence type="ECO:0000256" key="2">
    <source>
        <dbReference type="ARBA" id="ARBA00023015"/>
    </source>
</evidence>
<dbReference type="Pfam" id="PF15956">
    <property type="entry name" value="DUF4760"/>
    <property type="match status" value="1"/>
</dbReference>
<protein>
    <submittedName>
        <fullName evidence="6">LysR family transcriptional regulator</fullName>
    </submittedName>
</protein>
<dbReference type="PROSITE" id="PS50931">
    <property type="entry name" value="HTH_LYSR"/>
    <property type="match status" value="1"/>
</dbReference>
<dbReference type="RefSeq" id="WP_227306233.1">
    <property type="nucleotide sequence ID" value="NZ_JAESVA010000002.1"/>
</dbReference>
<evidence type="ECO:0000256" key="1">
    <source>
        <dbReference type="ARBA" id="ARBA00009437"/>
    </source>
</evidence>
<dbReference type="InterPro" id="IPR036390">
    <property type="entry name" value="WH_DNA-bd_sf"/>
</dbReference>
<gene>
    <name evidence="6" type="ORF">ACELLULO517_05095</name>
</gene>
<dbReference type="AlphaFoldDB" id="A0A964E2N7"/>
<feature type="domain" description="HTH lysR-type" evidence="5">
    <location>
        <begin position="13"/>
        <end position="71"/>
    </location>
</feature>
<keyword evidence="3" id="KW-0238">DNA-binding</keyword>
<dbReference type="InterPro" id="IPR036388">
    <property type="entry name" value="WH-like_DNA-bd_sf"/>
</dbReference>
<organism evidence="6 7">
    <name type="scientific">Acidisoma cellulosilyticum</name>
    <dbReference type="NCBI Taxonomy" id="2802395"/>
    <lineage>
        <taxon>Bacteria</taxon>
        <taxon>Pseudomonadati</taxon>
        <taxon>Pseudomonadota</taxon>
        <taxon>Alphaproteobacteria</taxon>
        <taxon>Acetobacterales</taxon>
        <taxon>Acidocellaceae</taxon>
        <taxon>Acidisoma</taxon>
    </lineage>
</organism>
<dbReference type="Proteomes" id="UP000721844">
    <property type="component" value="Unassembled WGS sequence"/>
</dbReference>
<dbReference type="GO" id="GO:0003677">
    <property type="term" value="F:DNA binding"/>
    <property type="evidence" value="ECO:0007669"/>
    <property type="project" value="UniProtKB-KW"/>
</dbReference>
<dbReference type="PANTHER" id="PTHR30579">
    <property type="entry name" value="TRANSCRIPTIONAL REGULATOR"/>
    <property type="match status" value="1"/>
</dbReference>
<evidence type="ECO:0000313" key="7">
    <source>
        <dbReference type="Proteomes" id="UP000721844"/>
    </source>
</evidence>
<comment type="similarity">
    <text evidence="1">Belongs to the LysR transcriptional regulatory family.</text>
</comment>